<dbReference type="Proteomes" id="UP000823399">
    <property type="component" value="Unassembled WGS sequence"/>
</dbReference>
<gene>
    <name evidence="1" type="ORF">F5147DRAFT_719555</name>
</gene>
<protein>
    <submittedName>
        <fullName evidence="1">Uncharacterized protein</fullName>
    </submittedName>
</protein>
<dbReference type="RefSeq" id="XP_041287581.1">
    <property type="nucleotide sequence ID" value="XM_041438753.1"/>
</dbReference>
<proteinExistence type="predicted"/>
<name>A0A9P7EXI3_9AGAM</name>
<accession>A0A9P7EXI3</accession>
<sequence length="119" mass="13253">MAVERRPSKCPLLHFILCFVASDYCHLGAHAGHFPSFMPRSGSFRLFLLIPSGKNDRRYSPPPYSVDFVNFSLRFFGFDCCGGMTHAVAISLVQCRPSLCGKIRGHVLEATCQLSRIEG</sequence>
<reference evidence="1" key="1">
    <citation type="journal article" date="2020" name="New Phytol.">
        <title>Comparative genomics reveals dynamic genome evolution in host specialist ectomycorrhizal fungi.</title>
        <authorList>
            <person name="Lofgren L.A."/>
            <person name="Nguyen N.H."/>
            <person name="Vilgalys R."/>
            <person name="Ruytinx J."/>
            <person name="Liao H.L."/>
            <person name="Branco S."/>
            <person name="Kuo A."/>
            <person name="LaButti K."/>
            <person name="Lipzen A."/>
            <person name="Andreopoulos W."/>
            <person name="Pangilinan J."/>
            <person name="Riley R."/>
            <person name="Hundley H."/>
            <person name="Na H."/>
            <person name="Barry K."/>
            <person name="Grigoriev I.V."/>
            <person name="Stajich J.E."/>
            <person name="Kennedy P.G."/>
        </authorList>
    </citation>
    <scope>NUCLEOTIDE SEQUENCE</scope>
    <source>
        <strain evidence="1">FC423</strain>
    </source>
</reference>
<dbReference type="GeneID" id="64701012"/>
<comment type="caution">
    <text evidence="1">The sequence shown here is derived from an EMBL/GenBank/DDBJ whole genome shotgun (WGS) entry which is preliminary data.</text>
</comment>
<evidence type="ECO:0000313" key="2">
    <source>
        <dbReference type="Proteomes" id="UP000823399"/>
    </source>
</evidence>
<evidence type="ECO:0000313" key="1">
    <source>
        <dbReference type="EMBL" id="KAG2094619.1"/>
    </source>
</evidence>
<dbReference type="EMBL" id="JABBWM010000078">
    <property type="protein sequence ID" value="KAG2094619.1"/>
    <property type="molecule type" value="Genomic_DNA"/>
</dbReference>
<dbReference type="AlphaFoldDB" id="A0A9P7EXI3"/>
<organism evidence="1 2">
    <name type="scientific">Suillus discolor</name>
    <dbReference type="NCBI Taxonomy" id="1912936"/>
    <lineage>
        <taxon>Eukaryota</taxon>
        <taxon>Fungi</taxon>
        <taxon>Dikarya</taxon>
        <taxon>Basidiomycota</taxon>
        <taxon>Agaricomycotina</taxon>
        <taxon>Agaricomycetes</taxon>
        <taxon>Agaricomycetidae</taxon>
        <taxon>Boletales</taxon>
        <taxon>Suillineae</taxon>
        <taxon>Suillaceae</taxon>
        <taxon>Suillus</taxon>
    </lineage>
</organism>
<keyword evidence="2" id="KW-1185">Reference proteome</keyword>